<keyword evidence="3" id="KW-1185">Reference proteome</keyword>
<dbReference type="RefSeq" id="WP_040094516.1">
    <property type="nucleotide sequence ID" value="NZ_CM020866.1"/>
</dbReference>
<dbReference type="Proteomes" id="UP000031565">
    <property type="component" value="Unassembled WGS sequence"/>
</dbReference>
<comment type="caution">
    <text evidence="2">The sequence shown here is derived from an EMBL/GenBank/DDBJ whole genome shotgun (WGS) entry which is preliminary data.</text>
</comment>
<evidence type="ECO:0000313" key="2">
    <source>
        <dbReference type="EMBL" id="PQM32441.1"/>
    </source>
</evidence>
<organism evidence="2 3">
    <name type="scientific">Spiroplasma poulsonii</name>
    <dbReference type="NCBI Taxonomy" id="2138"/>
    <lineage>
        <taxon>Bacteria</taxon>
        <taxon>Bacillati</taxon>
        <taxon>Mycoplasmatota</taxon>
        <taxon>Mollicutes</taxon>
        <taxon>Entomoplasmatales</taxon>
        <taxon>Spiroplasmataceae</taxon>
        <taxon>Spiroplasma</taxon>
    </lineage>
</organism>
<dbReference type="EMBL" id="JTLV02000001">
    <property type="protein sequence ID" value="PQM32441.1"/>
    <property type="molecule type" value="Genomic_DNA"/>
</dbReference>
<evidence type="ECO:0000313" key="3">
    <source>
        <dbReference type="Proteomes" id="UP000031565"/>
    </source>
</evidence>
<accession>A0A2P6FG65</accession>
<protein>
    <submittedName>
        <fullName evidence="2">Uncharacterized protein</fullName>
    </submittedName>
</protein>
<reference evidence="2 3" key="1">
    <citation type="journal article" date="2015" name="MBio">
        <title>Genome sequence of the Drosophila melanogaster male-killing Spiroplasma strain MSRO endosymbiont.</title>
        <authorList>
            <person name="Paredes J.C."/>
            <person name="Herren J.K."/>
            <person name="Schupfer F."/>
            <person name="Marin R."/>
            <person name="Claverol S."/>
            <person name="Kuo C.H."/>
            <person name="Lemaitre B."/>
            <person name="Beven L."/>
        </authorList>
    </citation>
    <scope>NUCLEOTIDE SEQUENCE [LARGE SCALE GENOMIC DNA]</scope>
    <source>
        <strain evidence="2 3">MSRO</strain>
    </source>
</reference>
<dbReference type="AlphaFoldDB" id="A0A2P6FG65"/>
<evidence type="ECO:0000256" key="1">
    <source>
        <dbReference type="SAM" id="Coils"/>
    </source>
</evidence>
<sequence>MTMKDINNMSNIEIKTINKMHLEDKIKKLEKEIIEKNKIIENLYELNKLKIDDIKRLHHLLNNYEDKQLYKEDFDYIVNKMNLITGDKNITIKLKDNSKYEKLNSMDGLR</sequence>
<feature type="coiled-coil region" evidence="1">
    <location>
        <begin position="12"/>
        <end position="46"/>
    </location>
</feature>
<proteinExistence type="predicted"/>
<name>A0A2P6FG65_9MOLU</name>
<keyword evidence="1" id="KW-0175">Coiled coil</keyword>
<dbReference type="STRING" id="2138.SMSRO_v1c21530"/>
<gene>
    <name evidence="2" type="ORF">SMSRO_SF023620</name>
</gene>